<proteinExistence type="predicted"/>
<organism evidence="6 7">
    <name type="scientific">Roseibium hamelinense</name>
    <dbReference type="NCBI Taxonomy" id="150831"/>
    <lineage>
        <taxon>Bacteria</taxon>
        <taxon>Pseudomonadati</taxon>
        <taxon>Pseudomonadota</taxon>
        <taxon>Alphaproteobacteria</taxon>
        <taxon>Hyphomicrobiales</taxon>
        <taxon>Stappiaceae</taxon>
        <taxon>Roseibium</taxon>
    </lineage>
</organism>
<feature type="domain" description="Beta-mannosidase-like galactose-binding" evidence="5">
    <location>
        <begin position="38"/>
        <end position="183"/>
    </location>
</feature>
<dbReference type="Pfam" id="PF22666">
    <property type="entry name" value="Glyco_hydro_2_N2"/>
    <property type="match status" value="1"/>
</dbReference>
<gene>
    <name evidence="6" type="ORF">JM93_02319</name>
</gene>
<dbReference type="SUPFAM" id="SSF49785">
    <property type="entry name" value="Galactose-binding domain-like"/>
    <property type="match status" value="1"/>
</dbReference>
<reference evidence="6 7" key="1">
    <citation type="submission" date="2019-07" db="EMBL/GenBank/DDBJ databases">
        <title>Genomic Encyclopedia of Archaeal and Bacterial Type Strains, Phase II (KMG-II): from individual species to whole genera.</title>
        <authorList>
            <person name="Goeker M."/>
        </authorList>
    </citation>
    <scope>NUCLEOTIDE SEQUENCE [LARGE SCALE GENOMIC DNA]</scope>
    <source>
        <strain evidence="6 7">ATCC BAA-252</strain>
    </source>
</reference>
<dbReference type="SUPFAM" id="SSF51445">
    <property type="entry name" value="(Trans)glycosidases"/>
    <property type="match status" value="1"/>
</dbReference>
<keyword evidence="1" id="KW-0378">Hydrolase</keyword>
<evidence type="ECO:0000256" key="2">
    <source>
        <dbReference type="ARBA" id="ARBA00023180"/>
    </source>
</evidence>
<evidence type="ECO:0000259" key="5">
    <source>
        <dbReference type="Pfam" id="PF22666"/>
    </source>
</evidence>
<name>A0A562T0V2_9HYPH</name>
<evidence type="ECO:0000256" key="3">
    <source>
        <dbReference type="ARBA" id="ARBA00023295"/>
    </source>
</evidence>
<protein>
    <submittedName>
        <fullName evidence="6">Beta-mannosidase</fullName>
    </submittedName>
</protein>
<evidence type="ECO:0000313" key="6">
    <source>
        <dbReference type="EMBL" id="TWI87082.1"/>
    </source>
</evidence>
<dbReference type="SUPFAM" id="SSF49303">
    <property type="entry name" value="beta-Galactosidase/glucuronidase domain"/>
    <property type="match status" value="2"/>
</dbReference>
<dbReference type="GO" id="GO:0006516">
    <property type="term" value="P:glycoprotein catabolic process"/>
    <property type="evidence" value="ECO:0007669"/>
    <property type="project" value="TreeGrafter"/>
</dbReference>
<dbReference type="InterPro" id="IPR008979">
    <property type="entry name" value="Galactose-bd-like_sf"/>
</dbReference>
<keyword evidence="7" id="KW-1185">Reference proteome</keyword>
<dbReference type="PANTHER" id="PTHR43730:SF1">
    <property type="entry name" value="BETA-MANNOSIDASE"/>
    <property type="match status" value="1"/>
</dbReference>
<dbReference type="InterPro" id="IPR036156">
    <property type="entry name" value="Beta-gal/glucu_dom_sf"/>
</dbReference>
<dbReference type="Gene3D" id="3.20.20.80">
    <property type="entry name" value="Glycosidases"/>
    <property type="match status" value="1"/>
</dbReference>
<dbReference type="InterPro" id="IPR054593">
    <property type="entry name" value="Beta-mannosidase-like_N2"/>
</dbReference>
<dbReference type="PANTHER" id="PTHR43730">
    <property type="entry name" value="BETA-MANNOSIDASE"/>
    <property type="match status" value="1"/>
</dbReference>
<comment type="caution">
    <text evidence="6">The sequence shown here is derived from an EMBL/GenBank/DDBJ whole genome shotgun (WGS) entry which is preliminary data.</text>
</comment>
<dbReference type="GO" id="GO:0004567">
    <property type="term" value="F:beta-mannosidase activity"/>
    <property type="evidence" value="ECO:0007669"/>
    <property type="project" value="TreeGrafter"/>
</dbReference>
<dbReference type="Pfam" id="PF17753">
    <property type="entry name" value="Ig_mannosidase"/>
    <property type="match status" value="1"/>
</dbReference>
<accession>A0A562T0V2</accession>
<keyword evidence="3" id="KW-0326">Glycosidase</keyword>
<dbReference type="Proteomes" id="UP000320593">
    <property type="component" value="Unassembled WGS sequence"/>
</dbReference>
<dbReference type="InterPro" id="IPR050887">
    <property type="entry name" value="Beta-mannosidase_GH2"/>
</dbReference>
<keyword evidence="2" id="KW-0325">Glycoprotein</keyword>
<dbReference type="EMBL" id="VLLF01000005">
    <property type="protein sequence ID" value="TWI87082.1"/>
    <property type="molecule type" value="Genomic_DNA"/>
</dbReference>
<dbReference type="AlphaFoldDB" id="A0A562T0V2"/>
<evidence type="ECO:0000256" key="1">
    <source>
        <dbReference type="ARBA" id="ARBA00022801"/>
    </source>
</evidence>
<dbReference type="OrthoDB" id="9758603at2"/>
<feature type="domain" description="Beta-mannosidase Ig-fold" evidence="4">
    <location>
        <begin position="744"/>
        <end position="799"/>
    </location>
</feature>
<sequence length="828" mass="91140">MLQILPAGTKKQKISENWVMTITAPDAFTGPAPLGHAHDWVAAEVPGTAALALKAAGRFDADAPQTLHDKDIWFVTTFKSSDKGARTLVLEGIATIAEVFWNGVKVLASDNMFLEHLVDVELENENQLAICCRALAPHLQKKGPRARWRPQLATSQGLRLVRTTLLGHMPGWCPEIHAVGPYRSVYLVDKVSPQLQGVRIRSDYTREGFGELSVAFTADTGHETPVLVCAGASAVMERTQEGMWQAYLSLPEVRPWMPHTHGEPALYRVYVSLGDHKFDLGQTGFRRIAVETGQDGNGFGLRVNNVPVFCRGAVWTNADVLGLKSDRQTYRAQLELARDAGMNMLRIGGTMLYEAPSFFEICDELGILVWQDFQFANYDYPVKDAAFVESVNTETTQQLSKLQGRPSLAVLCGGSEIYQQGAMMGLPEDRWKGPLFEEILPAVVSQYCPDVAYVANSPMEGALPFLPGEGIAHYYGVGAYQRPLEDVRRAEVRFAAECLAFSNVPSAGFLEKQLPVRPGHDPRWKTGVPRDRGVGWDFEDVRDHYLKMLYGVEPQKLRYEDPDRYLDLSRVVTGDIMEAVFSEWRRAGSPCQGGLVWTFQDVRAGAGWGVVDAAGEPKPAYYALKRAFRPLALTMTDEGTNGLMIHVVNDHAEAFKLELSLSCLREGRMQVAGGKRVVDVPTRGSLSFFATDLIGAFFDVNYAYRFGPLSHDVTVARLVDPRTGTTLADAVHFTANRLRPNEAPQLLGSLVSSGEGMFVLEVETDRFAQSVEVMAEGHLASDNWFHLAPGVRKTLTFSPLCGAQGLHSVRLKPLNGSAPVSITHDGSG</sequence>
<dbReference type="Gene3D" id="2.60.120.260">
    <property type="entry name" value="Galactose-binding domain-like"/>
    <property type="match status" value="1"/>
</dbReference>
<dbReference type="InterPro" id="IPR041625">
    <property type="entry name" value="Beta-mannosidase_Ig"/>
</dbReference>
<evidence type="ECO:0000259" key="4">
    <source>
        <dbReference type="Pfam" id="PF17753"/>
    </source>
</evidence>
<evidence type="ECO:0000313" key="7">
    <source>
        <dbReference type="Proteomes" id="UP000320593"/>
    </source>
</evidence>
<dbReference type="InterPro" id="IPR017853">
    <property type="entry name" value="GH"/>
</dbReference>